<dbReference type="PANTHER" id="PTHR30614">
    <property type="entry name" value="MEMBRANE COMPONENT OF AMINO ACID ABC TRANSPORTER"/>
    <property type="match status" value="1"/>
</dbReference>
<dbReference type="Pfam" id="PF00528">
    <property type="entry name" value="BPD_transp_1"/>
    <property type="match status" value="1"/>
</dbReference>
<evidence type="ECO:0000256" key="1">
    <source>
        <dbReference type="ARBA" id="ARBA00004429"/>
    </source>
</evidence>
<gene>
    <name evidence="11" type="primary">ehuD</name>
    <name evidence="11" type="ORF">DNR46_36155</name>
</gene>
<keyword evidence="4" id="KW-1003">Cell membrane</keyword>
<comment type="similarity">
    <text evidence="2">Belongs to the binding-protein-dependent transport system permease family. HisMQ subfamily.</text>
</comment>
<dbReference type="Gene3D" id="1.10.3720.10">
    <property type="entry name" value="MetI-like"/>
    <property type="match status" value="1"/>
</dbReference>
<dbReference type="Proteomes" id="UP000275436">
    <property type="component" value="Unassembled WGS sequence"/>
</dbReference>
<accession>A0A3M9WYR9</accession>
<evidence type="ECO:0000256" key="7">
    <source>
        <dbReference type="ARBA" id="ARBA00022989"/>
    </source>
</evidence>
<dbReference type="PROSITE" id="PS50928">
    <property type="entry name" value="ABC_TM1"/>
    <property type="match status" value="1"/>
</dbReference>
<reference evidence="11 12" key="1">
    <citation type="journal article" date="2018" name="Mol. Plant Microbe Interact.">
        <title>Taxonomically Different Co-Microsymbionts of a Relict Legume, Oxytropis popoviana, Have Complementary Sets of Symbiotic Genes and Together Increase the Efficiency of Plant Nodulation.</title>
        <authorList>
            <person name="Safronova V."/>
            <person name="Belimov A."/>
            <person name="Sazanova A."/>
            <person name="Chirak E."/>
            <person name="Verkhozina A."/>
            <person name="Kuznetsova I."/>
            <person name="Andronov E."/>
            <person name="Puhalsky J."/>
            <person name="Tikhonovich I."/>
        </authorList>
    </citation>
    <scope>NUCLEOTIDE SEQUENCE [LARGE SCALE GENOMIC DNA]</scope>
    <source>
        <strain evidence="11 12">Opo-235</strain>
    </source>
</reference>
<feature type="transmembrane region" description="Helical" evidence="9">
    <location>
        <begin position="185"/>
        <end position="207"/>
    </location>
</feature>
<organism evidence="11 12">
    <name type="scientific">Mesorhizobium japonicum</name>
    <dbReference type="NCBI Taxonomy" id="2066070"/>
    <lineage>
        <taxon>Bacteria</taxon>
        <taxon>Pseudomonadati</taxon>
        <taxon>Pseudomonadota</taxon>
        <taxon>Alphaproteobacteria</taxon>
        <taxon>Hyphomicrobiales</taxon>
        <taxon>Phyllobacteriaceae</taxon>
        <taxon>Mesorhizobium</taxon>
    </lineage>
</organism>
<evidence type="ECO:0000313" key="11">
    <source>
        <dbReference type="EMBL" id="RNJ41074.1"/>
    </source>
</evidence>
<dbReference type="GO" id="GO:0022857">
    <property type="term" value="F:transmembrane transporter activity"/>
    <property type="evidence" value="ECO:0007669"/>
    <property type="project" value="InterPro"/>
</dbReference>
<evidence type="ECO:0000256" key="2">
    <source>
        <dbReference type="ARBA" id="ARBA00010072"/>
    </source>
</evidence>
<dbReference type="EMBL" id="QKOD01000027">
    <property type="protein sequence ID" value="RNJ41074.1"/>
    <property type="molecule type" value="Genomic_DNA"/>
</dbReference>
<feature type="transmembrane region" description="Helical" evidence="9">
    <location>
        <begin position="20"/>
        <end position="43"/>
    </location>
</feature>
<dbReference type="GO" id="GO:0006865">
    <property type="term" value="P:amino acid transport"/>
    <property type="evidence" value="ECO:0007669"/>
    <property type="project" value="UniProtKB-KW"/>
</dbReference>
<dbReference type="InterPro" id="IPR035906">
    <property type="entry name" value="MetI-like_sf"/>
</dbReference>
<dbReference type="InterPro" id="IPR043429">
    <property type="entry name" value="ArtM/GltK/GlnP/TcyL/YhdX-like"/>
</dbReference>
<evidence type="ECO:0000256" key="8">
    <source>
        <dbReference type="ARBA" id="ARBA00023136"/>
    </source>
</evidence>
<evidence type="ECO:0000256" key="4">
    <source>
        <dbReference type="ARBA" id="ARBA00022475"/>
    </source>
</evidence>
<name>A0A3M9WYR9_9HYPH</name>
<feature type="domain" description="ABC transmembrane type-1" evidence="10">
    <location>
        <begin position="19"/>
        <end position="207"/>
    </location>
</feature>
<dbReference type="GO" id="GO:0043190">
    <property type="term" value="C:ATP-binding cassette (ABC) transporter complex"/>
    <property type="evidence" value="ECO:0007669"/>
    <property type="project" value="InterPro"/>
</dbReference>
<dbReference type="InterPro" id="IPR000515">
    <property type="entry name" value="MetI-like"/>
</dbReference>
<dbReference type="NCBIfam" id="TIGR01726">
    <property type="entry name" value="HEQRo_perm_3TM"/>
    <property type="match status" value="1"/>
</dbReference>
<evidence type="ECO:0000256" key="5">
    <source>
        <dbReference type="ARBA" id="ARBA00022692"/>
    </source>
</evidence>
<dbReference type="NCBIfam" id="TIGR03003">
    <property type="entry name" value="ectoine_ehuD"/>
    <property type="match status" value="1"/>
</dbReference>
<comment type="subcellular location">
    <subcellularLocation>
        <location evidence="1">Cell inner membrane</location>
        <topology evidence="1">Multi-pass membrane protein</topology>
    </subcellularLocation>
    <subcellularLocation>
        <location evidence="9">Cell membrane</location>
        <topology evidence="9">Multi-pass membrane protein</topology>
    </subcellularLocation>
</comment>
<dbReference type="PANTHER" id="PTHR30614:SF0">
    <property type="entry name" value="L-CYSTINE TRANSPORT SYSTEM PERMEASE PROTEIN TCYL"/>
    <property type="match status" value="1"/>
</dbReference>
<keyword evidence="5 9" id="KW-0812">Transmembrane</keyword>
<feature type="transmembrane region" description="Helical" evidence="9">
    <location>
        <begin position="83"/>
        <end position="102"/>
    </location>
</feature>
<dbReference type="CDD" id="cd06261">
    <property type="entry name" value="TM_PBP2"/>
    <property type="match status" value="1"/>
</dbReference>
<evidence type="ECO:0000256" key="9">
    <source>
        <dbReference type="RuleBase" id="RU363032"/>
    </source>
</evidence>
<comment type="caution">
    <text evidence="11">The sequence shown here is derived from an EMBL/GenBank/DDBJ whole genome shotgun (WGS) entry which is preliminary data.</text>
</comment>
<keyword evidence="8 9" id="KW-0472">Membrane</keyword>
<keyword evidence="3 9" id="KW-0813">Transport</keyword>
<dbReference type="SUPFAM" id="SSF161098">
    <property type="entry name" value="MetI-like"/>
    <property type="match status" value="1"/>
</dbReference>
<evidence type="ECO:0000256" key="3">
    <source>
        <dbReference type="ARBA" id="ARBA00022448"/>
    </source>
</evidence>
<keyword evidence="7 9" id="KW-1133">Transmembrane helix</keyword>
<feature type="transmembrane region" description="Helical" evidence="9">
    <location>
        <begin position="55"/>
        <end position="77"/>
    </location>
</feature>
<keyword evidence="6" id="KW-0029">Amino-acid transport</keyword>
<sequence>MDWNWDFALSILPDLLRGLLVTVQITLCAMALAVPLGLLLAVGRRSSSRFVSIPAYYVIEVVRSTPLLLQLFFLFFMLPEVGIVLPAMATGIVGLGIHYATYCAETYRGGIDSVPKGQWEAAVACNLSKFDTWCLIVLPQAIPPMIPALANYLIGMFKESALVSAVTVIELMNAARMIANSSYRYFEPMTMVGLLYLAVSVPASLAVRKLEKRFKPADGGSAG</sequence>
<dbReference type="InterPro" id="IPR010065">
    <property type="entry name" value="AA_ABC_transptr_permease_3TM"/>
</dbReference>
<evidence type="ECO:0000259" key="10">
    <source>
        <dbReference type="PROSITE" id="PS50928"/>
    </source>
</evidence>
<dbReference type="AlphaFoldDB" id="A0A3M9WYR9"/>
<proteinExistence type="inferred from homology"/>
<evidence type="ECO:0000313" key="12">
    <source>
        <dbReference type="Proteomes" id="UP000275436"/>
    </source>
</evidence>
<dbReference type="RefSeq" id="WP_123170669.1">
    <property type="nucleotide sequence ID" value="NZ_QKOD01000027.1"/>
</dbReference>
<dbReference type="InterPro" id="IPR014341">
    <property type="entry name" value="Ectoine_EhuD"/>
</dbReference>
<protein>
    <submittedName>
        <fullName evidence="11">Ectoine/hydroxyectoine ABC transporter permease subunit EhuD</fullName>
    </submittedName>
</protein>
<evidence type="ECO:0000256" key="6">
    <source>
        <dbReference type="ARBA" id="ARBA00022970"/>
    </source>
</evidence>